<gene>
    <name evidence="2" type="ORF">NDU88_001244</name>
</gene>
<dbReference type="EMBL" id="JANPWB010000011">
    <property type="protein sequence ID" value="KAJ1122760.1"/>
    <property type="molecule type" value="Genomic_DNA"/>
</dbReference>
<name>A0AAV7P3C0_PLEWA</name>
<keyword evidence="3" id="KW-1185">Reference proteome</keyword>
<dbReference type="Proteomes" id="UP001066276">
    <property type="component" value="Chromosome 7"/>
</dbReference>
<proteinExistence type="predicted"/>
<reference evidence="2" key="1">
    <citation type="journal article" date="2022" name="bioRxiv">
        <title>Sequencing and chromosome-scale assembly of the giantPleurodeles waltlgenome.</title>
        <authorList>
            <person name="Brown T."/>
            <person name="Elewa A."/>
            <person name="Iarovenko S."/>
            <person name="Subramanian E."/>
            <person name="Araus A.J."/>
            <person name="Petzold A."/>
            <person name="Susuki M."/>
            <person name="Suzuki K.-i.T."/>
            <person name="Hayashi T."/>
            <person name="Toyoda A."/>
            <person name="Oliveira C."/>
            <person name="Osipova E."/>
            <person name="Leigh N.D."/>
            <person name="Simon A."/>
            <person name="Yun M.H."/>
        </authorList>
    </citation>
    <scope>NUCLEOTIDE SEQUENCE</scope>
    <source>
        <strain evidence="2">20211129_DDA</strain>
        <tissue evidence="2">Liver</tissue>
    </source>
</reference>
<evidence type="ECO:0000256" key="1">
    <source>
        <dbReference type="SAM" id="MobiDB-lite"/>
    </source>
</evidence>
<accession>A0AAV7P3C0</accession>
<evidence type="ECO:0000313" key="2">
    <source>
        <dbReference type="EMBL" id="KAJ1122760.1"/>
    </source>
</evidence>
<organism evidence="2 3">
    <name type="scientific">Pleurodeles waltl</name>
    <name type="common">Iberian ribbed newt</name>
    <dbReference type="NCBI Taxonomy" id="8319"/>
    <lineage>
        <taxon>Eukaryota</taxon>
        <taxon>Metazoa</taxon>
        <taxon>Chordata</taxon>
        <taxon>Craniata</taxon>
        <taxon>Vertebrata</taxon>
        <taxon>Euteleostomi</taxon>
        <taxon>Amphibia</taxon>
        <taxon>Batrachia</taxon>
        <taxon>Caudata</taxon>
        <taxon>Salamandroidea</taxon>
        <taxon>Salamandridae</taxon>
        <taxon>Pleurodelinae</taxon>
        <taxon>Pleurodeles</taxon>
    </lineage>
</organism>
<protein>
    <submittedName>
        <fullName evidence="2">Uncharacterized protein</fullName>
    </submittedName>
</protein>
<evidence type="ECO:0000313" key="3">
    <source>
        <dbReference type="Proteomes" id="UP001066276"/>
    </source>
</evidence>
<feature type="region of interest" description="Disordered" evidence="1">
    <location>
        <begin position="93"/>
        <end position="142"/>
    </location>
</feature>
<comment type="caution">
    <text evidence="2">The sequence shown here is derived from an EMBL/GenBank/DDBJ whole genome shotgun (WGS) entry which is preliminary data.</text>
</comment>
<feature type="compositionally biased region" description="Basic and acidic residues" evidence="1">
    <location>
        <begin position="128"/>
        <end position="138"/>
    </location>
</feature>
<dbReference type="AlphaFoldDB" id="A0AAV7P3C0"/>
<sequence length="156" mass="17496">MHAQVENHKRQRSKGQSAWTVNMGWSGKFEYSVETDTRELNAPCDVWLRESTCPAREQSPSRKQSGPCTQLEGGGRSQSLKLLQVKWRSPGQEAVSGIAAGARSRKRKIPNSEVALGHQEEEFLSGSRSKESRQELGARNRKVVQDAMRPRITVHV</sequence>
<feature type="region of interest" description="Disordered" evidence="1">
    <location>
        <begin position="52"/>
        <end position="75"/>
    </location>
</feature>